<dbReference type="EMBL" id="CP014019">
    <property type="protein sequence ID" value="AVF45529.1"/>
    <property type="molecule type" value="Genomic_DNA"/>
</dbReference>
<sequence length="814" mass="95230">MMKESRYIGILDDFSWNNLKINVEDIFCILKLKKLQMIVSCGDDASGFGHTQQLIDELEKLQYLWCLVEQHSSLTLDQFKHNLMHSTATNWLLKRQEIESLSCDLNLRISPYLKIGDGLYLILNMLNFLKQSSSNLNHHLYLYPHLNGNANTVLSSGVGDGKHLQPHLYCEVLFWLKQYLSTTNYQPNYVIPNLVHQVTSEQLLDTLLERYQSVFCLTLNIQLPFKSSEMDDYHSFIQDRLMRIPELQQTMQGIAGLLYMMTKVEHDLVSGLNLNVVLMLNNQKEQLSTRIIKKLESEFKKILIDRPFHIHPWGEQLAQGLKKDPIDGVINSTNHRKIKDYKYWILNIFKHVDEVVQFLYILNNQIYPINQFWYSSELLGDRNFPLDLAMMARKSFQDMVRYEDDKIWSVRHQPVLARNRLKISQIFNRELANELGDFQEFIALIQNIEIFMTTVMNTTVGAFDLPIRLGNVELTAEEIEHSITRIGHQLLWIYSHLPDLKLLSISPYLYRLNINVQFFLKNMNLWQVEQQLAEKTSKQGAERFNALVKQLRSDYHSNIRQSKLDVKIWKQVQHVVTVDLDETTIENNETIAEIIKYVDYVQADDIGDEIITTYDYIEASYKKCGLRLNSLQTYLKKLLKKECILYRARFGLESNGAEVNQQIFSKNITEMFLRNRSREPVSSMTGYFGAWREYAGQHTYLDLILVFDARKYEELKSKDDLFGEMWKTQMNTVQQDGFKTLFDTVPLMPSVPELNQQSLLLEIGDQSRRKQVFEVLVNYYSFLELYERQATVRVPKVLVKGSVAKSKVKTKSKA</sequence>
<protein>
    <submittedName>
        <fullName evidence="1">Uncharacterized protein</fullName>
    </submittedName>
</protein>
<proteinExistence type="predicted"/>
<evidence type="ECO:0000313" key="1">
    <source>
        <dbReference type="EMBL" id="AVF45529.1"/>
    </source>
</evidence>
<dbReference type="Proteomes" id="UP000237921">
    <property type="component" value="Chromosome"/>
</dbReference>
<gene>
    <name evidence="1" type="ORF">AL533_14730</name>
</gene>
<evidence type="ECO:0000313" key="2">
    <source>
        <dbReference type="Proteomes" id="UP000237921"/>
    </source>
</evidence>
<reference evidence="2" key="1">
    <citation type="submission" date="2017-12" db="EMBL/GenBank/DDBJ databases">
        <title>FDA dAtabase for Regulatory Grade micrObial Sequences (FDA-ARGOS): Supporting development and validation of Infectious Disease Dx tests.</title>
        <authorList>
            <person name="Hoffmann M."/>
            <person name="Allard M."/>
            <person name="Evans P."/>
            <person name="Brown E."/>
            <person name="Tallon L."/>
            <person name="Sadzewicz L."/>
            <person name="Sengamalay N."/>
            <person name="Ott S."/>
            <person name="Godinez A."/>
            <person name="Nagaraj S."/>
            <person name="Vavikolanu K."/>
            <person name="Aluvathingal J."/>
            <person name="Nadendla S."/>
            <person name="Sichtig H."/>
        </authorList>
    </citation>
    <scope>NUCLEOTIDE SEQUENCE [LARGE SCALE GENOMIC DNA]</scope>
    <source>
        <strain evidence="2">FDAARGOS_129</strain>
    </source>
</reference>
<dbReference type="AlphaFoldDB" id="A0A2L1VJX3"/>
<organism evidence="1 2">
    <name type="scientific">Acinetobacter nosocomialis</name>
    <dbReference type="NCBI Taxonomy" id="106654"/>
    <lineage>
        <taxon>Bacteria</taxon>
        <taxon>Pseudomonadati</taxon>
        <taxon>Pseudomonadota</taxon>
        <taxon>Gammaproteobacteria</taxon>
        <taxon>Moraxellales</taxon>
        <taxon>Moraxellaceae</taxon>
        <taxon>Acinetobacter</taxon>
        <taxon>Acinetobacter calcoaceticus/baumannii complex</taxon>
    </lineage>
</organism>
<name>A0A2L1VJX3_ACINO</name>
<accession>A0A2L1VJX3</accession>